<reference evidence="4" key="1">
    <citation type="journal article" date="2019" name="bioRxiv">
        <title>Genomics, evolutionary history and diagnostics of the Alternaria alternata species group including apple and Asian pear pathotypes.</title>
        <authorList>
            <person name="Armitage A.D."/>
            <person name="Cockerton H.M."/>
            <person name="Sreenivasaprasad S."/>
            <person name="Woodhall J.W."/>
            <person name="Lane C.R."/>
            <person name="Harrison R.J."/>
            <person name="Clarkson J.P."/>
        </authorList>
    </citation>
    <scope>NUCLEOTIDE SEQUENCE [LARGE SCALE GENOMIC DNA]</scope>
    <source>
        <strain evidence="4">FERA 1082</strain>
    </source>
</reference>
<organism evidence="3 4">
    <name type="scientific">Alternaria tenuissima</name>
    <dbReference type="NCBI Taxonomy" id="119927"/>
    <lineage>
        <taxon>Eukaryota</taxon>
        <taxon>Fungi</taxon>
        <taxon>Dikarya</taxon>
        <taxon>Ascomycota</taxon>
        <taxon>Pezizomycotina</taxon>
        <taxon>Dothideomycetes</taxon>
        <taxon>Pleosporomycetidae</taxon>
        <taxon>Pleosporales</taxon>
        <taxon>Pleosporineae</taxon>
        <taxon>Pleosporaceae</taxon>
        <taxon>Alternaria</taxon>
        <taxon>Alternaria sect. Alternaria</taxon>
        <taxon>Alternaria alternata complex</taxon>
    </lineage>
</organism>
<feature type="transmembrane region" description="Helical" evidence="2">
    <location>
        <begin position="751"/>
        <end position="769"/>
    </location>
</feature>
<dbReference type="Pfam" id="PF11915">
    <property type="entry name" value="DUF3433"/>
    <property type="match status" value="2"/>
</dbReference>
<dbReference type="InterPro" id="IPR021840">
    <property type="entry name" value="DUF3433"/>
</dbReference>
<name>A0A4Q4MNP2_9PLEO</name>
<dbReference type="PANTHER" id="PTHR37544:SF3">
    <property type="entry name" value="SPRAY"/>
    <property type="match status" value="1"/>
</dbReference>
<feature type="region of interest" description="Disordered" evidence="1">
    <location>
        <begin position="1443"/>
        <end position="1500"/>
    </location>
</feature>
<feature type="transmembrane region" description="Helical" evidence="2">
    <location>
        <begin position="818"/>
        <end position="841"/>
    </location>
</feature>
<evidence type="ECO:0000313" key="3">
    <source>
        <dbReference type="EMBL" id="RYN55634.1"/>
    </source>
</evidence>
<evidence type="ECO:0000256" key="1">
    <source>
        <dbReference type="SAM" id="MobiDB-lite"/>
    </source>
</evidence>
<keyword evidence="2" id="KW-0472">Membrane</keyword>
<feature type="transmembrane region" description="Helical" evidence="2">
    <location>
        <begin position="706"/>
        <end position="728"/>
    </location>
</feature>
<evidence type="ECO:0000256" key="2">
    <source>
        <dbReference type="SAM" id="Phobius"/>
    </source>
</evidence>
<protein>
    <submittedName>
        <fullName evidence="3">Uncharacterized protein</fullName>
    </submittedName>
</protein>
<feature type="region of interest" description="Disordered" evidence="1">
    <location>
        <begin position="933"/>
        <end position="956"/>
    </location>
</feature>
<evidence type="ECO:0000313" key="4">
    <source>
        <dbReference type="Proteomes" id="UP000292402"/>
    </source>
</evidence>
<feature type="transmembrane region" description="Helical" evidence="2">
    <location>
        <begin position="45"/>
        <end position="68"/>
    </location>
</feature>
<dbReference type="EMBL" id="PDXA01000008">
    <property type="protein sequence ID" value="RYN55634.1"/>
    <property type="molecule type" value="Genomic_DNA"/>
</dbReference>
<keyword evidence="2" id="KW-0812">Transmembrane</keyword>
<feature type="transmembrane region" description="Helical" evidence="2">
    <location>
        <begin position="88"/>
        <end position="105"/>
    </location>
</feature>
<feature type="transmembrane region" description="Helical" evidence="2">
    <location>
        <begin position="155"/>
        <end position="181"/>
    </location>
</feature>
<dbReference type="Proteomes" id="UP000292402">
    <property type="component" value="Unassembled WGS sequence"/>
</dbReference>
<sequence length="1500" mass="165911">MSKVCKAAPLAACPGLSHEYWGTDYQDQNLQKSTEWLPYTLRRPYLIALGAVSLVLSIVLATLCWQSYKNHGLGDEVGSTGLFFGWRYTPTIVAVFFTQAIVQIAEDVKRTEAYARMASPETVKAKFTLFYSPRVWWKSIFIGFSRKRSGGYRGWALTLSSLAAGVSILGISAFSSSLLVAKDVLTKESVQLQRYAAGQTTGKELLPIQLVPRRDTYSRTISGYLFNVSTSMWMFDSYLIVPFGASNSGIDRVSLENGIWQAETEVFHLDYHCTPMVLSDKSILDISYTAANVSQSNDACPNDVCTVKSKGLQIRSQDGCEVRIQGPIDVWDGLLVMTGEFFQSDTFSTDGGLLWTNMSSDYVSWKTLVDEYGQTPEILASGNMVLEQWSRTFIHSLSEQCVGRDLLLVSPPWIDYTEGELASWENLTVRSAVCTPQYNAAAMPVTVSTGGAGTSISFDVSELERRSQSVPKKAIDFALLDDISFHNSNWAKYITIPLTVHGDFEGISTLLVDKFGQNVSSMLESDTLEMEASMLRTRFAKELLLSSITESDVLELESAPGSVTHVRGRILVITEIGITLSVLFLLLACYLTSMIFSVSVRRRPLGLRSDPAAIIGTASLLKIDSPPMATLQTLAGHSRPHIQETIESRTYNLRGSILSEGTSKCEAVKSEGSDLLARKKELSPGSPKSKASIGNDWRPSMLHKRWLFALLAYLFATTVAILILRGYAREKKLSRTAFTYEVDVGLFNTTFSPHSLIATLIAVGIGLSWDGVDKPMRGLQPYLSMSRNPVAPKRGASLTYQSSYWVWAAVKAALRKHWILCLVAAGTTLSQILIISMAAVFERQAVTQEQPIIDADNTITAPFSLRQEPLNFYQSDDGTRERHFEITESLLEASKIQWLYNALDEIILDPPQLPCTKDEWVFTPLDIDPLPNVTMSSKATSEDENHSNSDPLSSPANISSITSALRSRLECSPIVVPNSSWLNRAADVYPDRKNETLPGFALPTTLFNGELYNTSVFSIPRRLSCCANGTDPGGQAVVAYWTSNSSMLEPEDPADLSQNCTTTVTENTTETRCESFSRPSSGPENVVVHGSWYRNFTIKWIVGPGATAEISGAELNTTYQNNGDTFGNASEELLYFTEEPTMSIMNCAPIIEVANASVIVARSSGNVLDFVLLSDTQPDQNAWEYAWDIVYLEPTRNDADGNVSYGHLFMTQLLTAPYVIAPRRAHSWLSYNKSIEETESERFNIRDRDRGLNVDFMSYANWHLTNKNSDALLNTTTLFWHSEKTLQTFFKHFAHSGSSQLGGYRSADDSGRAVYKNALDWQDGVINATFTERFEVLVMNEVATWISLTILILLIIILIVLIVSLQIVYPSSSLQHPIECLADVLTMVAGSDGLISLIEEQGVEGFANSDKMTRLGWFKDRKGDVRWGVELVDAEGIEWVDGPEAARPDEVGVEESSVGSRGVADTNSSLLEGERRPLSPQYPAQEQEAESMLGRQSHST</sequence>
<dbReference type="PANTHER" id="PTHR37544">
    <property type="entry name" value="SPRAY-RELATED"/>
    <property type="match status" value="1"/>
</dbReference>
<keyword evidence="2" id="KW-1133">Transmembrane helix</keyword>
<gene>
    <name evidence="3" type="ORF">AA0114_g3245</name>
</gene>
<comment type="caution">
    <text evidence="3">The sequence shown here is derived from an EMBL/GenBank/DDBJ whole genome shotgun (WGS) entry which is preliminary data.</text>
</comment>
<feature type="transmembrane region" description="Helical" evidence="2">
    <location>
        <begin position="576"/>
        <end position="598"/>
    </location>
</feature>
<proteinExistence type="predicted"/>
<accession>A0A4Q4MNP2</accession>
<feature type="transmembrane region" description="Helical" evidence="2">
    <location>
        <begin position="1345"/>
        <end position="1369"/>
    </location>
</feature>